<keyword evidence="6" id="KW-1185">Reference proteome</keyword>
<dbReference type="EMBL" id="KB740969">
    <property type="protein sequence ID" value="ENN76696.1"/>
    <property type="molecule type" value="Genomic_DNA"/>
</dbReference>
<name>N6U7S3_DENPD</name>
<reference evidence="5" key="2">
    <citation type="submission" date="2024-08" db="UniProtKB">
        <authorList>
            <consortium name="EnsemblMetazoa"/>
        </authorList>
    </citation>
    <scope>IDENTIFICATION</scope>
</reference>
<dbReference type="Gene3D" id="3.80.10.10">
    <property type="entry name" value="Ribonuclease Inhibitor"/>
    <property type="match status" value="1"/>
</dbReference>
<dbReference type="PANTHER" id="PTHR20933">
    <property type="entry name" value="F-BOX ONLY PROTEIN 33"/>
    <property type="match status" value="1"/>
</dbReference>
<dbReference type="InterPro" id="IPR001810">
    <property type="entry name" value="F-box_dom"/>
</dbReference>
<dbReference type="InterPro" id="IPR036047">
    <property type="entry name" value="F-box-like_dom_sf"/>
</dbReference>
<evidence type="ECO:0000313" key="4">
    <source>
        <dbReference type="EMBL" id="ERL95919.1"/>
    </source>
</evidence>
<dbReference type="SUPFAM" id="SSF81383">
    <property type="entry name" value="F-box domain"/>
    <property type="match status" value="1"/>
</dbReference>
<gene>
    <name evidence="5" type="primary">109538118</name>
    <name evidence="3" type="ORF">D910_00596</name>
    <name evidence="4" type="ORF">D910_00600</name>
    <name evidence="2" type="ORF">YQE_06761</name>
</gene>
<dbReference type="KEGG" id="dpa:109538118"/>
<dbReference type="OrthoDB" id="9974792at2759"/>
<organism evidence="2">
    <name type="scientific">Dendroctonus ponderosae</name>
    <name type="common">Mountain pine beetle</name>
    <dbReference type="NCBI Taxonomy" id="77166"/>
    <lineage>
        <taxon>Eukaryota</taxon>
        <taxon>Metazoa</taxon>
        <taxon>Ecdysozoa</taxon>
        <taxon>Arthropoda</taxon>
        <taxon>Hexapoda</taxon>
        <taxon>Insecta</taxon>
        <taxon>Pterygota</taxon>
        <taxon>Neoptera</taxon>
        <taxon>Endopterygota</taxon>
        <taxon>Coleoptera</taxon>
        <taxon>Polyphaga</taxon>
        <taxon>Cucujiformia</taxon>
        <taxon>Curculionidae</taxon>
        <taxon>Scolytinae</taxon>
        <taxon>Dendroctonus</taxon>
    </lineage>
</organism>
<dbReference type="GO" id="GO:0031398">
    <property type="term" value="P:positive regulation of protein ubiquitination"/>
    <property type="evidence" value="ECO:0007669"/>
    <property type="project" value="TreeGrafter"/>
</dbReference>
<dbReference type="OMA" id="NVNFFFE"/>
<dbReference type="HOGENOM" id="CLU_062031_1_0_1"/>
<dbReference type="InterPro" id="IPR032675">
    <property type="entry name" value="LRR_dom_sf"/>
</dbReference>
<dbReference type="EMBL" id="KI208738">
    <property type="protein sequence ID" value="ERL95919.1"/>
    <property type="molecule type" value="Genomic_DNA"/>
</dbReference>
<dbReference type="EMBL" id="KI208737">
    <property type="protein sequence ID" value="ERL95914.1"/>
    <property type="molecule type" value="Genomic_DNA"/>
</dbReference>
<dbReference type="AlphaFoldDB" id="N6U7S3"/>
<reference evidence="6 7" key="1">
    <citation type="journal article" date="2013" name="Genome Biol.">
        <title>Draft genome of the mountain pine beetle, Dendroctonus ponderosae Hopkins, a major forest pest.</title>
        <authorList>
            <person name="Keeling C.I."/>
            <person name="Yuen M.M."/>
            <person name="Liao N.Y."/>
            <person name="Docking T.R."/>
            <person name="Chan S.K."/>
            <person name="Taylor G.A."/>
            <person name="Palmquist D.L."/>
            <person name="Jackman S.D."/>
            <person name="Nguyen A."/>
            <person name="Li M."/>
            <person name="Henderson H."/>
            <person name="Janes J.K."/>
            <person name="Zhao Y."/>
            <person name="Pandoh P."/>
            <person name="Moore R."/>
            <person name="Sperling F.A."/>
            <person name="Huber D.P."/>
            <person name="Birol I."/>
            <person name="Jones S.J."/>
            <person name="Bohlmann J."/>
        </authorList>
    </citation>
    <scope>NUCLEOTIDE SEQUENCE</scope>
</reference>
<feature type="domain" description="F-box" evidence="1">
    <location>
        <begin position="5"/>
        <end position="51"/>
    </location>
</feature>
<evidence type="ECO:0000313" key="7">
    <source>
        <dbReference type="Proteomes" id="UP000030742"/>
    </source>
</evidence>
<accession>N6U7S3</accession>
<proteinExistence type="predicted"/>
<dbReference type="Proteomes" id="UP000019118">
    <property type="component" value="Unassembled WGS sequence"/>
</dbReference>
<dbReference type="Proteomes" id="UP000030742">
    <property type="component" value="Unassembled WGS sequence"/>
</dbReference>
<evidence type="ECO:0000313" key="2">
    <source>
        <dbReference type="EMBL" id="ENN76696.1"/>
    </source>
</evidence>
<protein>
    <recommendedName>
        <fullName evidence="1">F-box domain-containing protein</fullName>
    </recommendedName>
</protein>
<dbReference type="Gene3D" id="1.20.1280.50">
    <property type="match status" value="1"/>
</dbReference>
<dbReference type="SMART" id="SM00256">
    <property type="entry name" value="FBOX"/>
    <property type="match status" value="1"/>
</dbReference>
<dbReference type="PANTHER" id="PTHR20933:SF3">
    <property type="entry name" value="F-BOX ONLY PROTEIN 33"/>
    <property type="match status" value="1"/>
</dbReference>
<dbReference type="Pfam" id="PF12937">
    <property type="entry name" value="F-box-like"/>
    <property type="match status" value="1"/>
</dbReference>
<evidence type="ECO:0000313" key="6">
    <source>
        <dbReference type="Proteomes" id="UP000019118"/>
    </source>
</evidence>
<feature type="non-terminal residue" evidence="2">
    <location>
        <position position="1"/>
    </location>
</feature>
<dbReference type="FunFam" id="1.20.1280.50:FF:000005">
    <property type="entry name" value="F-box/LRR-repeat protein 3 isoform X1"/>
    <property type="match status" value="1"/>
</dbReference>
<evidence type="ECO:0000313" key="5">
    <source>
        <dbReference type="EnsemblMetazoa" id="XP_019760766.1"/>
    </source>
</evidence>
<dbReference type="STRING" id="77166.N6U7S3"/>
<sequence>MAQQYPDWTTLPNEILGNIFKLLPSRDKMSFSSTCRRWRDAVETPSLWKKLNVKVDEDFNEPSVIFLTQNYHHYIEELEIGWSVPYVLSEKVFCLRHKETVKRVGRFLILLFERFVQVKHLVIHEWYDIYQLKKLCYLLMRFLKQQNRLESLTLINANMNEMNFSNLLMACLRSKSTIKHIALHYSTYNSRKYFDSWNFANSVEMFYNLETLTIDCWIFLLFFNKVCILQVRICKLKTLNLYMDDTIRKLDTISIVRESQWEMFFVYLPRATVNLNVDKPMRDEQFKKIIQKHYPLITFTWNYPNYKESCYVDCCQCLERLANLQFKTLENIRLTLPLSEEQLKDKIGYIQKKCRKVKSFVFNNVELIKKFTHFESPVQNGVT</sequence>
<dbReference type="PROSITE" id="PS50181">
    <property type="entry name" value="FBOX"/>
    <property type="match status" value="1"/>
</dbReference>
<evidence type="ECO:0000313" key="3">
    <source>
        <dbReference type="EMBL" id="ERL95914.1"/>
    </source>
</evidence>
<dbReference type="EnsemblMetazoa" id="XM_019905207.1">
    <property type="protein sequence ID" value="XP_019760766.1"/>
    <property type="gene ID" value="LOC109538118"/>
</dbReference>
<evidence type="ECO:0000259" key="1">
    <source>
        <dbReference type="PROSITE" id="PS50181"/>
    </source>
</evidence>